<sequence length="292" mass="32521">MKDTLYSTRNQPVDYRNANGCAGDKNSCRLSNEILRRDRILRRNPDPSRKSAGSPFPLESAEEPANFMQVQIDVDPLDGMAIETQRTDAQASASKSGAGTRNSDPQNKAWPAEVLKRLPLWFEDQVRKNQSQEEIAQNFHGTFKQKRTFHAIEAKVNFLTGKSPFRKRNKKTLRKGPVSSTPRSSPPAVQASGSVDSTQQLISRSNIEVHVLRLAPSLLPYLTFEDCEDGDPYGLHGVQPVDPEIETSDLHAVPEQDTANQMLSCQRAPQERESRSGTSQDESPVRGSHQAE</sequence>
<reference evidence="2 3" key="1">
    <citation type="journal article" date="2014" name="Nat. Commun.">
        <title>Multiple recent horizontal transfers of a large genomic region in cheese making fungi.</title>
        <authorList>
            <person name="Cheeseman K."/>
            <person name="Ropars J."/>
            <person name="Renault P."/>
            <person name="Dupont J."/>
            <person name="Gouzy J."/>
            <person name="Branca A."/>
            <person name="Abraham A.L."/>
            <person name="Ceppi M."/>
            <person name="Conseiller E."/>
            <person name="Debuchy R."/>
            <person name="Malagnac F."/>
            <person name="Goarin A."/>
            <person name="Silar P."/>
            <person name="Lacoste S."/>
            <person name="Sallet E."/>
            <person name="Bensimon A."/>
            <person name="Giraud T."/>
            <person name="Brygoo Y."/>
        </authorList>
    </citation>
    <scope>NUCLEOTIDE SEQUENCE [LARGE SCALE GENOMIC DNA]</scope>
    <source>
        <strain evidence="3">FM 013</strain>
    </source>
</reference>
<gene>
    <name evidence="2" type="ORF">PCAMFM013_S016g000011</name>
</gene>
<feature type="region of interest" description="Disordered" evidence="1">
    <location>
        <begin position="1"/>
        <end position="64"/>
    </location>
</feature>
<feature type="compositionally biased region" description="Basic residues" evidence="1">
    <location>
        <begin position="164"/>
        <end position="174"/>
    </location>
</feature>
<evidence type="ECO:0000256" key="1">
    <source>
        <dbReference type="SAM" id="MobiDB-lite"/>
    </source>
</evidence>
<keyword evidence="3" id="KW-1185">Reference proteome</keyword>
<feature type="region of interest" description="Disordered" evidence="1">
    <location>
        <begin position="163"/>
        <end position="197"/>
    </location>
</feature>
<name>A0A0G4PH77_PENC3</name>
<dbReference type="AlphaFoldDB" id="A0A0G4PH77"/>
<dbReference type="STRING" id="1429867.A0A0G4PH77"/>
<feature type="compositionally biased region" description="Polar residues" evidence="1">
    <location>
        <begin position="1"/>
        <end position="11"/>
    </location>
</feature>
<feature type="compositionally biased region" description="Basic and acidic residues" evidence="1">
    <location>
        <begin position="34"/>
        <end position="49"/>
    </location>
</feature>
<evidence type="ECO:0000313" key="2">
    <source>
        <dbReference type="EMBL" id="CRL25730.1"/>
    </source>
</evidence>
<feature type="region of interest" description="Disordered" evidence="1">
    <location>
        <begin position="233"/>
        <end position="292"/>
    </location>
</feature>
<dbReference type="EMBL" id="HG793149">
    <property type="protein sequence ID" value="CRL25730.1"/>
    <property type="molecule type" value="Genomic_DNA"/>
</dbReference>
<evidence type="ECO:0000313" key="3">
    <source>
        <dbReference type="Proteomes" id="UP000053732"/>
    </source>
</evidence>
<protein>
    <submittedName>
        <fullName evidence="2">Str. FM013</fullName>
    </submittedName>
</protein>
<dbReference type="Proteomes" id="UP000053732">
    <property type="component" value="Unassembled WGS sequence"/>
</dbReference>
<proteinExistence type="predicted"/>
<feature type="compositionally biased region" description="Polar residues" evidence="1">
    <location>
        <begin position="87"/>
        <end position="106"/>
    </location>
</feature>
<feature type="region of interest" description="Disordered" evidence="1">
    <location>
        <begin position="86"/>
        <end position="108"/>
    </location>
</feature>
<accession>A0A0G4PH77</accession>
<organism evidence="2 3">
    <name type="scientific">Penicillium camemberti (strain FM 013)</name>
    <dbReference type="NCBI Taxonomy" id="1429867"/>
    <lineage>
        <taxon>Eukaryota</taxon>
        <taxon>Fungi</taxon>
        <taxon>Dikarya</taxon>
        <taxon>Ascomycota</taxon>
        <taxon>Pezizomycotina</taxon>
        <taxon>Eurotiomycetes</taxon>
        <taxon>Eurotiomycetidae</taxon>
        <taxon>Eurotiales</taxon>
        <taxon>Aspergillaceae</taxon>
        <taxon>Penicillium</taxon>
    </lineage>
</organism>